<dbReference type="EC" id="1.7.99.4" evidence="13"/>
<dbReference type="GO" id="GO:0016020">
    <property type="term" value="C:membrane"/>
    <property type="evidence" value="ECO:0007669"/>
    <property type="project" value="TreeGrafter"/>
</dbReference>
<comment type="cofactor">
    <cofactor evidence="1">
        <name>[3Fe-4S] cluster</name>
        <dbReference type="ChEBI" id="CHEBI:21137"/>
    </cofactor>
</comment>
<dbReference type="FunFam" id="3.30.70.20:FF:000026">
    <property type="entry name" value="Nitrate reductase subunit beta"/>
    <property type="match status" value="1"/>
</dbReference>
<keyword evidence="14" id="KW-1185">Reference proteome</keyword>
<evidence type="ECO:0000256" key="4">
    <source>
        <dbReference type="ARBA" id="ARBA00022448"/>
    </source>
</evidence>
<keyword evidence="13" id="KW-0560">Oxidoreductase</keyword>
<dbReference type="NCBIfam" id="TIGR01660">
    <property type="entry name" value="narH"/>
    <property type="match status" value="1"/>
</dbReference>
<feature type="domain" description="4Fe-4S ferredoxin-type" evidence="12">
    <location>
        <begin position="7"/>
        <end position="36"/>
    </location>
</feature>
<evidence type="ECO:0000313" key="14">
    <source>
        <dbReference type="Proteomes" id="UP000265768"/>
    </source>
</evidence>
<keyword evidence="7" id="KW-0677">Repeat</keyword>
<gene>
    <name evidence="13" type="primary">narH</name>
    <name evidence="13" type="ORF">D5H75_24225</name>
</gene>
<dbReference type="Proteomes" id="UP000265768">
    <property type="component" value="Unassembled WGS sequence"/>
</dbReference>
<accession>A0A3A4B7H2</accession>
<evidence type="ECO:0000256" key="2">
    <source>
        <dbReference type="ARBA" id="ARBA00001966"/>
    </source>
</evidence>
<dbReference type="PANTHER" id="PTHR43518">
    <property type="entry name" value="NITRATE REDUCTASE BETA SUBUNIT"/>
    <property type="match status" value="1"/>
</dbReference>
<dbReference type="RefSeq" id="WP_119928825.1">
    <property type="nucleotide sequence ID" value="NZ_QZEY01000010.1"/>
</dbReference>
<evidence type="ECO:0000256" key="11">
    <source>
        <dbReference type="SAM" id="MobiDB-lite"/>
    </source>
</evidence>
<evidence type="ECO:0000256" key="10">
    <source>
        <dbReference type="ARBA" id="ARBA00023014"/>
    </source>
</evidence>
<dbReference type="GO" id="GO:0009055">
    <property type="term" value="F:electron transfer activity"/>
    <property type="evidence" value="ECO:0007669"/>
    <property type="project" value="TreeGrafter"/>
</dbReference>
<dbReference type="AlphaFoldDB" id="A0A3A4B7H2"/>
<dbReference type="GO" id="GO:0009325">
    <property type="term" value="C:nitrate reductase complex"/>
    <property type="evidence" value="ECO:0007669"/>
    <property type="project" value="InterPro"/>
</dbReference>
<dbReference type="FunFam" id="3.30.70.20:FF:000043">
    <property type="entry name" value="Respiratory nitrate reductase beta subunit"/>
    <property type="match status" value="1"/>
</dbReference>
<dbReference type="Pfam" id="PF14711">
    <property type="entry name" value="Nitr_red_bet_C"/>
    <property type="match status" value="1"/>
</dbReference>
<evidence type="ECO:0000256" key="3">
    <source>
        <dbReference type="ARBA" id="ARBA00004196"/>
    </source>
</evidence>
<dbReference type="InterPro" id="IPR006547">
    <property type="entry name" value="NO3_Rdtase_bsu"/>
</dbReference>
<evidence type="ECO:0000256" key="9">
    <source>
        <dbReference type="ARBA" id="ARBA00023004"/>
    </source>
</evidence>
<dbReference type="GO" id="GO:0008940">
    <property type="term" value="F:nitrate reductase activity"/>
    <property type="evidence" value="ECO:0007669"/>
    <property type="project" value="InterPro"/>
</dbReference>
<dbReference type="GO" id="GO:0046872">
    <property type="term" value="F:metal ion binding"/>
    <property type="evidence" value="ECO:0007669"/>
    <property type="project" value="UniProtKB-KW"/>
</dbReference>
<protein>
    <submittedName>
        <fullName evidence="13">Nitrate reductase subunit beta</fullName>
        <ecNumber evidence="13">1.7.99.4</ecNumber>
    </submittedName>
</protein>
<dbReference type="GO" id="GO:0042126">
    <property type="term" value="P:nitrate metabolic process"/>
    <property type="evidence" value="ECO:0007669"/>
    <property type="project" value="InterPro"/>
</dbReference>
<dbReference type="InterPro" id="IPR017896">
    <property type="entry name" value="4Fe4S_Fe-S-bd"/>
</dbReference>
<reference evidence="13 14" key="1">
    <citation type="submission" date="2018-09" db="EMBL/GenBank/DDBJ databases">
        <title>YIM 75507 draft genome.</title>
        <authorList>
            <person name="Tang S."/>
            <person name="Feng Y."/>
        </authorList>
    </citation>
    <scope>NUCLEOTIDE SEQUENCE [LARGE SCALE GENOMIC DNA]</scope>
    <source>
        <strain evidence="13 14">YIM 75507</strain>
    </source>
</reference>
<evidence type="ECO:0000256" key="7">
    <source>
        <dbReference type="ARBA" id="ARBA00022737"/>
    </source>
</evidence>
<name>A0A3A4B7H2_9ACTN</name>
<proteinExistence type="predicted"/>
<feature type="domain" description="4Fe-4S ferredoxin-type" evidence="12">
    <location>
        <begin position="170"/>
        <end position="201"/>
    </location>
</feature>
<dbReference type="PROSITE" id="PS51379">
    <property type="entry name" value="4FE4S_FER_2"/>
    <property type="match status" value="3"/>
</dbReference>
<evidence type="ECO:0000256" key="1">
    <source>
        <dbReference type="ARBA" id="ARBA00001927"/>
    </source>
</evidence>
<dbReference type="GO" id="GO:0009061">
    <property type="term" value="P:anaerobic respiration"/>
    <property type="evidence" value="ECO:0007669"/>
    <property type="project" value="TreeGrafter"/>
</dbReference>
<keyword evidence="5" id="KW-0004">4Fe-4S</keyword>
<dbReference type="GO" id="GO:0030313">
    <property type="term" value="C:cell envelope"/>
    <property type="evidence" value="ECO:0007669"/>
    <property type="project" value="UniProtKB-SubCell"/>
</dbReference>
<dbReference type="SUPFAM" id="SSF54862">
    <property type="entry name" value="4Fe-4S ferredoxins"/>
    <property type="match status" value="1"/>
</dbReference>
<feature type="region of interest" description="Disordered" evidence="11">
    <location>
        <begin position="507"/>
        <end position="552"/>
    </location>
</feature>
<comment type="caution">
    <text evidence="13">The sequence shown here is derived from an EMBL/GenBank/DDBJ whole genome shotgun (WGS) entry which is preliminary data.</text>
</comment>
<organism evidence="13 14">
    <name type="scientific">Bailinhaonella thermotolerans</name>
    <dbReference type="NCBI Taxonomy" id="1070861"/>
    <lineage>
        <taxon>Bacteria</taxon>
        <taxon>Bacillati</taxon>
        <taxon>Actinomycetota</taxon>
        <taxon>Actinomycetes</taxon>
        <taxon>Streptosporangiales</taxon>
        <taxon>Streptosporangiaceae</taxon>
        <taxon>Bailinhaonella</taxon>
    </lineage>
</organism>
<keyword evidence="9" id="KW-0408">Iron</keyword>
<comment type="subcellular location">
    <subcellularLocation>
        <location evidence="3">Cell envelope</location>
    </subcellularLocation>
</comment>
<evidence type="ECO:0000256" key="6">
    <source>
        <dbReference type="ARBA" id="ARBA00022723"/>
    </source>
</evidence>
<evidence type="ECO:0000313" key="13">
    <source>
        <dbReference type="EMBL" id="RJL30048.1"/>
    </source>
</evidence>
<keyword evidence="4" id="KW-0813">Transport</keyword>
<dbReference type="InterPro" id="IPR029263">
    <property type="entry name" value="Nitr_red_bet_C"/>
</dbReference>
<evidence type="ECO:0000259" key="12">
    <source>
        <dbReference type="PROSITE" id="PS51379"/>
    </source>
</evidence>
<keyword evidence="8" id="KW-0249">Electron transport</keyword>
<dbReference type="OrthoDB" id="9779457at2"/>
<comment type="cofactor">
    <cofactor evidence="2">
        <name>[4Fe-4S] cluster</name>
        <dbReference type="ChEBI" id="CHEBI:49883"/>
    </cofactor>
</comment>
<dbReference type="PANTHER" id="PTHR43518:SF1">
    <property type="entry name" value="RESPIRATORY NITRATE REDUCTASE 1 BETA CHAIN"/>
    <property type="match status" value="1"/>
</dbReference>
<keyword evidence="10" id="KW-0411">Iron-sulfur</keyword>
<sequence length="552" mass="61789">MRVMTQLAMVMNLDKCIGCHTCSVTCKQVWTNRAGTEYVWFNNVETRPGQGYPRRYEDQDRWKGGWETDRRGRLRLRAGGRFKKLATIFANPLMPNIRDYYEPWTYDYDTLFTAPEQEHTPVARPRSLISGRPMKVEWSANWDDDLAGDPSPDPVLQSVSEQVKLEFEKTFMFFLPRICEHCLNPSCVASCPSGALYKRSEDGIVLVDQDRCRGWRMCVTGCPYKKVYFNHRTGKAEKCTFCFPRVEVGIPTICAETCVGRLRYIGPVLYDADRVAGAAAVPDERDLVEAQKSVLLDPEDPAVQEAARESGVRDDWLEACRRSPVHKLIFEYGVALPLHPEYRTMPMVWYIPPLSPVVDALGRTGHDGEDAGNLFGAIDALRIPVDYLAGLFTAGDPAPVREVLRKLAAMRSHMREVNLGRVPDPAVSASVGMTPPLIESMYRLLAIAEYGDRYVIPLADPDQGPGSEELNTGCGLDFAGGPGMDGPFGEASGRPRPVAVENFHALRHRQDTDELGEPPGRRPARRVNLLNWDGKGLPEGLFPPRSRSRDDS</sequence>
<dbReference type="EMBL" id="QZEY01000010">
    <property type="protein sequence ID" value="RJL30048.1"/>
    <property type="molecule type" value="Genomic_DNA"/>
</dbReference>
<dbReference type="Pfam" id="PF13247">
    <property type="entry name" value="Fer4_11"/>
    <property type="match status" value="1"/>
</dbReference>
<evidence type="ECO:0000256" key="5">
    <source>
        <dbReference type="ARBA" id="ARBA00022485"/>
    </source>
</evidence>
<keyword evidence="6" id="KW-0479">Metal-binding</keyword>
<evidence type="ECO:0000256" key="8">
    <source>
        <dbReference type="ARBA" id="ARBA00022982"/>
    </source>
</evidence>
<dbReference type="Gene3D" id="3.30.70.20">
    <property type="match status" value="4"/>
</dbReference>
<feature type="domain" description="4Fe-4S ferredoxin-type" evidence="12">
    <location>
        <begin position="203"/>
        <end position="232"/>
    </location>
</feature>
<dbReference type="GO" id="GO:0051539">
    <property type="term" value="F:4 iron, 4 sulfur cluster binding"/>
    <property type="evidence" value="ECO:0007669"/>
    <property type="project" value="UniProtKB-KW"/>
</dbReference>